<dbReference type="Proteomes" id="UP000253562">
    <property type="component" value="Unassembled WGS sequence"/>
</dbReference>
<name>A0A368KS34_9BACT</name>
<keyword evidence="1" id="KW-0472">Membrane</keyword>
<gene>
    <name evidence="3" type="ORF">DTL42_10680</name>
</gene>
<evidence type="ECO:0000259" key="2">
    <source>
        <dbReference type="PROSITE" id="PS50234"/>
    </source>
</evidence>
<dbReference type="Pfam" id="PF13519">
    <property type="entry name" value="VWA_2"/>
    <property type="match status" value="1"/>
</dbReference>
<dbReference type="PROSITE" id="PS50234">
    <property type="entry name" value="VWFA"/>
    <property type="match status" value="1"/>
</dbReference>
<dbReference type="InterPro" id="IPR024163">
    <property type="entry name" value="Aerotolerance_reg_N"/>
</dbReference>
<reference evidence="3 4" key="1">
    <citation type="submission" date="2018-07" db="EMBL/GenBank/DDBJ databases">
        <title>Comparative genomes isolates from brazilian mangrove.</title>
        <authorList>
            <person name="De Araujo J.E."/>
            <person name="Taketani R.G."/>
            <person name="Silva M.C.P."/>
            <person name="Lourenco M.V."/>
            <person name="Oliveira V.M."/>
            <person name="Andreote F.D."/>
        </authorList>
    </citation>
    <scope>NUCLEOTIDE SEQUENCE [LARGE SCALE GENOMIC DNA]</scope>
    <source>
        <strain evidence="3 4">HEX PRIS-MGV</strain>
    </source>
</reference>
<comment type="caution">
    <text evidence="3">The sequence shown here is derived from an EMBL/GenBank/DDBJ whole genome shotgun (WGS) entry which is preliminary data.</text>
</comment>
<organism evidence="3 4">
    <name type="scientific">Bremerella cremea</name>
    <dbReference type="NCBI Taxonomy" id="1031537"/>
    <lineage>
        <taxon>Bacteria</taxon>
        <taxon>Pseudomonadati</taxon>
        <taxon>Planctomycetota</taxon>
        <taxon>Planctomycetia</taxon>
        <taxon>Pirellulales</taxon>
        <taxon>Pirellulaceae</taxon>
        <taxon>Bremerella</taxon>
    </lineage>
</organism>
<dbReference type="InterPro" id="IPR036465">
    <property type="entry name" value="vWFA_dom_sf"/>
</dbReference>
<feature type="domain" description="VWFA" evidence="2">
    <location>
        <begin position="96"/>
        <end position="265"/>
    </location>
</feature>
<protein>
    <submittedName>
        <fullName evidence="3">VWA domain-containing protein</fullName>
    </submittedName>
</protein>
<keyword evidence="1" id="KW-1133">Transmembrane helix</keyword>
<dbReference type="AlphaFoldDB" id="A0A368KS34"/>
<dbReference type="Gene3D" id="3.40.50.410">
    <property type="entry name" value="von Willebrand factor, type A domain"/>
    <property type="match status" value="1"/>
</dbReference>
<accession>A0A368KS34</accession>
<keyword evidence="1" id="KW-0812">Transmembrane</keyword>
<dbReference type="PANTHER" id="PTHR37464">
    <property type="entry name" value="BLL2463 PROTEIN"/>
    <property type="match status" value="1"/>
</dbReference>
<feature type="transmembrane region" description="Helical" evidence="1">
    <location>
        <begin position="636"/>
        <end position="655"/>
    </location>
</feature>
<evidence type="ECO:0000313" key="4">
    <source>
        <dbReference type="Proteomes" id="UP000253562"/>
    </source>
</evidence>
<feature type="transmembrane region" description="Helical" evidence="1">
    <location>
        <begin position="65"/>
        <end position="82"/>
    </location>
</feature>
<dbReference type="RefSeq" id="WP_114368714.1">
    <property type="nucleotide sequence ID" value="NZ_QPEX01000019.1"/>
</dbReference>
<sequence>MNSFFINTLGPLGWTLLALVPPAIIALYFLKLRRQPLEVPSTFLWSRTIEDLHVNSLWQKMRQSLLLFLQLLFVLLLILAVLRPGMEGEQQLVGDRFVFLIDNSASMGTKDEQADRTRLEEAKRRVLEMIDQMDSGDVGMVVTFSDRASVVQQFTDNQRVLASKVKAIQPTERTTDIMEALRVASGLANPGQASFEKGDVQVAEAKPATAYILSDGRFQTITDFSFGNLQPIYVPLGNIESGNVGILAFSTQRNAEKEEELQVFARIARFGPEPSEVTANLYFNNELLDVARIKLDNEDGTGGVQFDLGNLDIGKLRLEIEHDDVFPADNIAYAAINPPERAKVLVVSAGNDYLKFALGTDQIRRIADVTLVDPDFLTGEDYPKEAASGLYDVIIYDDCAPEVMPESNTVFFGQKPPVDGWKFTEEKVLPQIIDIAQSHPVMAFVNLGNVSIYKSSSLETPPGGTTLIESDQGALMSIAPRKSFEDAVLGFPFLTSEEDKTFYNTEWTKRLSFPVFIKNLVEYLGNVKQGQAETSIRPGENFTFRSNGFAKEVRITPPQGRQRVVAPTADNLFSFGETDQLGTYEVREGDAKNVSRYFSVNIFDVQESHIEPKEKIETQWETIEGQSAWLPMRREFWKWLVVLALLVLLVEWYIYNRRVYV</sequence>
<dbReference type="SMART" id="SM00327">
    <property type="entry name" value="VWA"/>
    <property type="match status" value="1"/>
</dbReference>
<dbReference type="OrthoDB" id="5289914at2"/>
<dbReference type="CDD" id="cd00198">
    <property type="entry name" value="vWFA"/>
    <property type="match status" value="1"/>
</dbReference>
<proteinExistence type="predicted"/>
<evidence type="ECO:0000256" key="1">
    <source>
        <dbReference type="SAM" id="Phobius"/>
    </source>
</evidence>
<dbReference type="InterPro" id="IPR002035">
    <property type="entry name" value="VWF_A"/>
</dbReference>
<dbReference type="Pfam" id="PF07584">
    <property type="entry name" value="BatA"/>
    <property type="match status" value="1"/>
</dbReference>
<feature type="transmembrane region" description="Helical" evidence="1">
    <location>
        <begin position="12"/>
        <end position="30"/>
    </location>
</feature>
<dbReference type="SUPFAM" id="SSF53300">
    <property type="entry name" value="vWA-like"/>
    <property type="match status" value="1"/>
</dbReference>
<dbReference type="PANTHER" id="PTHR37464:SF1">
    <property type="entry name" value="BLL2463 PROTEIN"/>
    <property type="match status" value="1"/>
</dbReference>
<evidence type="ECO:0000313" key="3">
    <source>
        <dbReference type="EMBL" id="RCS50567.1"/>
    </source>
</evidence>
<dbReference type="EMBL" id="QPEX01000019">
    <property type="protein sequence ID" value="RCS50567.1"/>
    <property type="molecule type" value="Genomic_DNA"/>
</dbReference>